<evidence type="ECO:0000313" key="3">
    <source>
        <dbReference type="Proteomes" id="UP000194873"/>
    </source>
</evidence>
<dbReference type="InterPro" id="IPR021255">
    <property type="entry name" value="DUF2807"/>
</dbReference>
<name>A0A243WBC7_9BACT</name>
<protein>
    <recommendedName>
        <fullName evidence="1">Putative auto-transporter adhesin head GIN domain-containing protein</fullName>
    </recommendedName>
</protein>
<reference evidence="2 3" key="1">
    <citation type="submission" date="2017-01" db="EMBL/GenBank/DDBJ databases">
        <title>A new Hymenobacter.</title>
        <authorList>
            <person name="Liang Y."/>
            <person name="Feng F."/>
        </authorList>
    </citation>
    <scope>NUCLEOTIDE SEQUENCE [LARGE SCALE GENOMIC DNA]</scope>
    <source>
        <strain evidence="2">MIMBbqt21</strain>
    </source>
</reference>
<sequence>MKTQGSGTIASQQHVVSSFTRLHLSVRGTVELYQGLEEKVVVEADDNLLDYVQVVNSGRTLYVTSENKLRAPAFTRLRVQVYLRQLDELYIASQGAVVCATPLVAAESLTIKVYAQGDTALHIVAPKLALTAASQGNLSVAGQADEVVIKLASEGNFDGRDLRAQHLRLRNMSEGNIDLYAEQTIALTHLGQGYIHYGGSARLADVHQYGAGEICHVA</sequence>
<gene>
    <name evidence="2" type="ORF">BXP70_16385</name>
</gene>
<comment type="caution">
    <text evidence="2">The sequence shown here is derived from an EMBL/GenBank/DDBJ whole genome shotgun (WGS) entry which is preliminary data.</text>
</comment>
<evidence type="ECO:0000313" key="2">
    <source>
        <dbReference type="EMBL" id="OUJ72882.1"/>
    </source>
</evidence>
<dbReference type="AlphaFoldDB" id="A0A243WBC7"/>
<accession>A0A243WBC7</accession>
<feature type="domain" description="Putative auto-transporter adhesin head GIN" evidence="1">
    <location>
        <begin position="19"/>
        <end position="201"/>
    </location>
</feature>
<dbReference type="RefSeq" id="WP_179197717.1">
    <property type="nucleotide sequence ID" value="NZ_MTSE01000008.1"/>
</dbReference>
<dbReference type="Gene3D" id="2.160.20.120">
    <property type="match status" value="1"/>
</dbReference>
<dbReference type="Proteomes" id="UP000194873">
    <property type="component" value="Unassembled WGS sequence"/>
</dbReference>
<dbReference type="Pfam" id="PF10988">
    <property type="entry name" value="DUF2807"/>
    <property type="match status" value="1"/>
</dbReference>
<organism evidence="2 3">
    <name type="scientific">Hymenobacter crusticola</name>
    <dbReference type="NCBI Taxonomy" id="1770526"/>
    <lineage>
        <taxon>Bacteria</taxon>
        <taxon>Pseudomonadati</taxon>
        <taxon>Bacteroidota</taxon>
        <taxon>Cytophagia</taxon>
        <taxon>Cytophagales</taxon>
        <taxon>Hymenobacteraceae</taxon>
        <taxon>Hymenobacter</taxon>
    </lineage>
</organism>
<keyword evidence="3" id="KW-1185">Reference proteome</keyword>
<evidence type="ECO:0000259" key="1">
    <source>
        <dbReference type="Pfam" id="PF10988"/>
    </source>
</evidence>
<proteinExistence type="predicted"/>
<dbReference type="EMBL" id="MTSE01000008">
    <property type="protein sequence ID" value="OUJ72882.1"/>
    <property type="molecule type" value="Genomic_DNA"/>
</dbReference>